<protein>
    <submittedName>
        <fullName evidence="6">TetR family transcriptional regulator</fullName>
    </submittedName>
</protein>
<evidence type="ECO:0000256" key="2">
    <source>
        <dbReference type="ARBA" id="ARBA00023125"/>
    </source>
</evidence>
<dbReference type="InterPro" id="IPR009057">
    <property type="entry name" value="Homeodomain-like_sf"/>
</dbReference>
<dbReference type="PANTHER" id="PTHR47506">
    <property type="entry name" value="TRANSCRIPTIONAL REGULATORY PROTEIN"/>
    <property type="match status" value="1"/>
</dbReference>
<keyword evidence="7" id="KW-1185">Reference proteome</keyword>
<reference evidence="6 7" key="1">
    <citation type="submission" date="2019-07" db="EMBL/GenBank/DDBJ databases">
        <title>R&amp;d 2014.</title>
        <authorList>
            <person name="Klenk H.-P."/>
        </authorList>
    </citation>
    <scope>NUCLEOTIDE SEQUENCE [LARGE SCALE GENOMIC DNA]</scope>
    <source>
        <strain evidence="6 7">DSM 43194</strain>
    </source>
</reference>
<proteinExistence type="predicted"/>
<organism evidence="6 7">
    <name type="scientific">Prauserella rugosa</name>
    <dbReference type="NCBI Taxonomy" id="43354"/>
    <lineage>
        <taxon>Bacteria</taxon>
        <taxon>Bacillati</taxon>
        <taxon>Actinomycetota</taxon>
        <taxon>Actinomycetes</taxon>
        <taxon>Pseudonocardiales</taxon>
        <taxon>Pseudonocardiaceae</taxon>
        <taxon>Prauserella</taxon>
    </lineage>
</organism>
<evidence type="ECO:0000259" key="5">
    <source>
        <dbReference type="PROSITE" id="PS50977"/>
    </source>
</evidence>
<dbReference type="PANTHER" id="PTHR47506:SF3">
    <property type="entry name" value="HTH-TYPE TRANSCRIPTIONAL REGULATOR LMRA"/>
    <property type="match status" value="1"/>
</dbReference>
<dbReference type="Gene3D" id="1.10.357.10">
    <property type="entry name" value="Tetracycline Repressor, domain 2"/>
    <property type="match status" value="1"/>
</dbReference>
<dbReference type="Pfam" id="PF00440">
    <property type="entry name" value="TetR_N"/>
    <property type="match status" value="1"/>
</dbReference>
<keyword evidence="2 4" id="KW-0238">DNA-binding</keyword>
<feature type="domain" description="HTH tetR-type" evidence="5">
    <location>
        <begin position="5"/>
        <end position="65"/>
    </location>
</feature>
<evidence type="ECO:0000256" key="3">
    <source>
        <dbReference type="ARBA" id="ARBA00023163"/>
    </source>
</evidence>
<dbReference type="AlphaFoldDB" id="A0A660CC66"/>
<dbReference type="RefSeq" id="WP_030532570.1">
    <property type="nucleotide sequence ID" value="NZ_JOIJ01000009.1"/>
</dbReference>
<feature type="DNA-binding region" description="H-T-H motif" evidence="4">
    <location>
        <begin position="28"/>
        <end position="47"/>
    </location>
</feature>
<evidence type="ECO:0000313" key="6">
    <source>
        <dbReference type="EMBL" id="TWH19119.1"/>
    </source>
</evidence>
<sequence length="184" mass="19423">MRRTPEPRAAMIRSAVELIRRQGVAGTSFADVLAHSGAPRGSIYHHFPAGRTQLLDEATRAAGESITGRIARILDAGDTLSALRALVDVWRRDLAESGDLLGCPIAAAALGTDPGARARARATFDDWTTLLAASLRADGLPTDRAHSCAVLILSAVEGALVLARARGEAAPLDDVVDELERAIR</sequence>
<dbReference type="InterPro" id="IPR001647">
    <property type="entry name" value="HTH_TetR"/>
</dbReference>
<dbReference type="GO" id="GO:0003677">
    <property type="term" value="F:DNA binding"/>
    <property type="evidence" value="ECO:0007669"/>
    <property type="project" value="UniProtKB-UniRule"/>
</dbReference>
<dbReference type="Pfam" id="PF21993">
    <property type="entry name" value="TetR_C_13_2"/>
    <property type="match status" value="1"/>
</dbReference>
<dbReference type="Proteomes" id="UP000317303">
    <property type="component" value="Unassembled WGS sequence"/>
</dbReference>
<evidence type="ECO:0000313" key="7">
    <source>
        <dbReference type="Proteomes" id="UP000317303"/>
    </source>
</evidence>
<dbReference type="SUPFAM" id="SSF46689">
    <property type="entry name" value="Homeodomain-like"/>
    <property type="match status" value="1"/>
</dbReference>
<dbReference type="InterPro" id="IPR036271">
    <property type="entry name" value="Tet_transcr_reg_TetR-rel_C_sf"/>
</dbReference>
<dbReference type="SUPFAM" id="SSF48498">
    <property type="entry name" value="Tetracyclin repressor-like, C-terminal domain"/>
    <property type="match status" value="1"/>
</dbReference>
<comment type="caution">
    <text evidence="6">The sequence shown here is derived from an EMBL/GenBank/DDBJ whole genome shotgun (WGS) entry which is preliminary data.</text>
</comment>
<dbReference type="InterPro" id="IPR054156">
    <property type="entry name" value="YxaF_TetR_C"/>
</dbReference>
<name>A0A660CC66_9PSEU</name>
<dbReference type="EMBL" id="VLJV01000001">
    <property type="protein sequence ID" value="TWH19119.1"/>
    <property type="molecule type" value="Genomic_DNA"/>
</dbReference>
<keyword evidence="3" id="KW-0804">Transcription</keyword>
<accession>A0A660CC66</accession>
<dbReference type="PROSITE" id="PS50977">
    <property type="entry name" value="HTH_TETR_2"/>
    <property type="match status" value="1"/>
</dbReference>
<evidence type="ECO:0000256" key="4">
    <source>
        <dbReference type="PROSITE-ProRule" id="PRU00335"/>
    </source>
</evidence>
<keyword evidence="1" id="KW-0805">Transcription regulation</keyword>
<gene>
    <name evidence="6" type="ORF">JD82_00942</name>
</gene>
<evidence type="ECO:0000256" key="1">
    <source>
        <dbReference type="ARBA" id="ARBA00023015"/>
    </source>
</evidence>